<dbReference type="OrthoDB" id="5292533at2"/>
<sequence length="441" mass="45488">MQILLVGATGFLGRRLRLALAARGHHLRCTSRHPPLPAHGTPTGEEWVAVDLAAPVDWAPLLNGIDVVVNAAGRFGGGRAAYAALHTDGPIALFEACARAGIGRVLQISALGSGGPADDALPFLRSKRLADARLLALPLDATVARPSLVFGPEGRSARALMAAASLPWLPLPAGGRQAVQPVHVDDAVAALCALAEARGRWRGRVVALVGPAAMSLRDYLATLRAAQGRGPLRAVPVPGRLVAALARLAGRLGTGLDRDAGALLEGGSTGDPADLHALGIAPRPASAFIQPEEAPALALAAAWPGMQALARLALAAVWWASAAVSFGLYPVELGAALLGEAGVPGPLQRPMLYGAATLDAVLGVLTLAPLAMRLQRRLWAAQALLVVFYSAVVTVTMPAFWLHPFGPMTKNLPILALLALLAWAAVPPRPWTTSSSSGSTC</sequence>
<dbReference type="AlphaFoldDB" id="A0A0K8P988"/>
<dbReference type="Pfam" id="PF01370">
    <property type="entry name" value="Epimerase"/>
    <property type="match status" value="1"/>
</dbReference>
<dbReference type="Gene3D" id="3.40.50.720">
    <property type="entry name" value="NAD(P)-binding Rossmann-like Domain"/>
    <property type="match status" value="1"/>
</dbReference>
<keyword evidence="1" id="KW-0472">Membrane</keyword>
<feature type="transmembrane region" description="Helical" evidence="1">
    <location>
        <begin position="383"/>
        <end position="402"/>
    </location>
</feature>
<keyword evidence="1" id="KW-1133">Transmembrane helix</keyword>
<evidence type="ECO:0000259" key="2">
    <source>
        <dbReference type="Pfam" id="PF01370"/>
    </source>
</evidence>
<feature type="domain" description="NAD-dependent epimerase/dehydratase" evidence="2">
    <location>
        <begin position="3"/>
        <end position="197"/>
    </location>
</feature>
<dbReference type="RefSeq" id="WP_054022600.1">
    <property type="nucleotide sequence ID" value="NZ_BBYR01000085.1"/>
</dbReference>
<dbReference type="STRING" id="1547922.ISF6_5308"/>
<dbReference type="InterPro" id="IPR036291">
    <property type="entry name" value="NAD(P)-bd_dom_sf"/>
</dbReference>
<evidence type="ECO:0000313" key="4">
    <source>
        <dbReference type="Proteomes" id="UP000037660"/>
    </source>
</evidence>
<dbReference type="InterPro" id="IPR025695">
    <property type="entry name" value="DoxX-like"/>
</dbReference>
<name>A0A0K8P988_PISS1</name>
<protein>
    <recommendedName>
        <fullName evidence="2">NAD-dependent epimerase/dehydratase domain-containing protein</fullName>
    </recommendedName>
</protein>
<dbReference type="EMBL" id="BBYR01000085">
    <property type="protein sequence ID" value="GAP38755.1"/>
    <property type="molecule type" value="Genomic_DNA"/>
</dbReference>
<proteinExistence type="predicted"/>
<dbReference type="SUPFAM" id="SSF51735">
    <property type="entry name" value="NAD(P)-binding Rossmann-fold domains"/>
    <property type="match status" value="1"/>
</dbReference>
<dbReference type="PANTHER" id="PTHR12126:SF11">
    <property type="entry name" value="NADH DEHYDROGENASE [UBIQUINONE] 1 ALPHA SUBCOMPLEX SUBUNIT 9, MITOCHONDRIAL"/>
    <property type="match status" value="1"/>
</dbReference>
<keyword evidence="1" id="KW-0812">Transmembrane</keyword>
<dbReference type="GO" id="GO:0044877">
    <property type="term" value="F:protein-containing complex binding"/>
    <property type="evidence" value="ECO:0007669"/>
    <property type="project" value="TreeGrafter"/>
</dbReference>
<dbReference type="PANTHER" id="PTHR12126">
    <property type="entry name" value="NADH-UBIQUINONE OXIDOREDUCTASE 39 KDA SUBUNIT-RELATED"/>
    <property type="match status" value="1"/>
</dbReference>
<dbReference type="InterPro" id="IPR051207">
    <property type="entry name" value="ComplexI_NDUFA9_subunit"/>
</dbReference>
<dbReference type="InterPro" id="IPR001509">
    <property type="entry name" value="Epimerase_deHydtase"/>
</dbReference>
<feature type="transmembrane region" description="Helical" evidence="1">
    <location>
        <begin position="312"/>
        <end position="331"/>
    </location>
</feature>
<evidence type="ECO:0000256" key="1">
    <source>
        <dbReference type="SAM" id="Phobius"/>
    </source>
</evidence>
<dbReference type="Pfam" id="PF13781">
    <property type="entry name" value="DoxX_3"/>
    <property type="match status" value="1"/>
</dbReference>
<accession>A0A0K8P988</accession>
<organism evidence="3 4">
    <name type="scientific">Piscinibacter sakaiensis</name>
    <name type="common">Ideonella sakaiensis</name>
    <dbReference type="NCBI Taxonomy" id="1547922"/>
    <lineage>
        <taxon>Bacteria</taxon>
        <taxon>Pseudomonadati</taxon>
        <taxon>Pseudomonadota</taxon>
        <taxon>Betaproteobacteria</taxon>
        <taxon>Burkholderiales</taxon>
        <taxon>Sphaerotilaceae</taxon>
        <taxon>Piscinibacter</taxon>
    </lineage>
</organism>
<comment type="caution">
    <text evidence="3">The sequence shown here is derived from an EMBL/GenBank/DDBJ whole genome shotgun (WGS) entry which is preliminary data.</text>
</comment>
<keyword evidence="4" id="KW-1185">Reference proteome</keyword>
<reference evidence="3 4" key="2">
    <citation type="journal article" date="2016" name="Science">
        <title>A bacterium that degrades and assimilates poly(ethylene terephthalate).</title>
        <authorList>
            <person name="Yoshida S."/>
            <person name="Hiraga K."/>
            <person name="Takehana T."/>
            <person name="Taniguchi I."/>
            <person name="Yamaji H."/>
            <person name="Maeda Y."/>
            <person name="Toyohara K."/>
            <person name="Miyamoto K."/>
            <person name="Kimura Y."/>
            <person name="Oda K."/>
        </authorList>
    </citation>
    <scope>NUCLEOTIDE SEQUENCE [LARGE SCALE GENOMIC DNA]</scope>
    <source>
        <strain evidence="4">NBRC 110686 / TISTR 2288 / 201-F6</strain>
    </source>
</reference>
<evidence type="ECO:0000313" key="3">
    <source>
        <dbReference type="EMBL" id="GAP38755.1"/>
    </source>
</evidence>
<gene>
    <name evidence="3" type="ORF">ISF6_5308</name>
</gene>
<dbReference type="Proteomes" id="UP000037660">
    <property type="component" value="Unassembled WGS sequence"/>
</dbReference>
<feature type="transmembrane region" description="Helical" evidence="1">
    <location>
        <begin position="351"/>
        <end position="371"/>
    </location>
</feature>
<reference evidence="4" key="1">
    <citation type="submission" date="2015-07" db="EMBL/GenBank/DDBJ databases">
        <title>Discovery of a poly(ethylene terephthalate assimilation.</title>
        <authorList>
            <person name="Yoshida S."/>
            <person name="Hiraga K."/>
            <person name="Takehana T."/>
            <person name="Taniguchi I."/>
            <person name="Yamaji H."/>
            <person name="Maeda Y."/>
            <person name="Toyohara K."/>
            <person name="Miyamoto K."/>
            <person name="Kimura Y."/>
            <person name="Oda K."/>
        </authorList>
    </citation>
    <scope>NUCLEOTIDE SEQUENCE [LARGE SCALE GENOMIC DNA]</scope>
    <source>
        <strain evidence="4">NBRC 110686 / TISTR 2288 / 201-F6</strain>
    </source>
</reference>